<dbReference type="Gene3D" id="3.40.50.150">
    <property type="entry name" value="Vaccinia Virus protein VP39"/>
    <property type="match status" value="1"/>
</dbReference>
<keyword evidence="1 6" id="KW-0489">Methyltransferase</keyword>
<dbReference type="Gene3D" id="3.30.750.80">
    <property type="entry name" value="RNA methyltransferase domain (HRMD) like"/>
    <property type="match status" value="1"/>
</dbReference>
<dbReference type="GO" id="GO:0008168">
    <property type="term" value="F:methyltransferase activity"/>
    <property type="evidence" value="ECO:0007669"/>
    <property type="project" value="UniProtKB-KW"/>
</dbReference>
<evidence type="ECO:0000259" key="5">
    <source>
        <dbReference type="Pfam" id="PF10672"/>
    </source>
</evidence>
<dbReference type="PANTHER" id="PTHR43042:SF3">
    <property type="entry name" value="RIBOSOMAL RNA LARGE SUBUNIT METHYLTRANSFERASE YWBD-RELATED"/>
    <property type="match status" value="1"/>
</dbReference>
<keyword evidence="7" id="KW-1185">Reference proteome</keyword>
<dbReference type="RefSeq" id="WP_394826697.1">
    <property type="nucleotide sequence ID" value="NZ_CP089984.1"/>
</dbReference>
<dbReference type="EC" id="2.1.1.-" evidence="6"/>
<dbReference type="InterPro" id="IPR020103">
    <property type="entry name" value="PsdUridine_synth_cat_dom_sf"/>
</dbReference>
<dbReference type="CDD" id="cd02869">
    <property type="entry name" value="PseudoU_synth_RluA_like"/>
    <property type="match status" value="1"/>
</dbReference>
<dbReference type="CDD" id="cd02440">
    <property type="entry name" value="AdoMet_MTases"/>
    <property type="match status" value="1"/>
</dbReference>
<evidence type="ECO:0000313" key="6">
    <source>
        <dbReference type="EMBL" id="WXB17067.1"/>
    </source>
</evidence>
<sequence length="552" mass="60519">MTSVDRGQREAIFPDFRDAWIVHRDPALLVIDKPAGIPSQAADPAHADDVVSRLKAFGESYLGVHQRLDQDTSGVMVFTRAREHNAALAAQFEGRKVEKRYLACVEGWPKNKDRVTLRERLVSEKDKKPKLAVTHVEVRKRQGTRALLELVLETGRMHQARVQLAHAGAPIAGDTMYGGVYAPRLLLHARQIAFAHPVSKQRVIFSAPVPYEFETWLRGGASPDEMPRDDRGLGEALERAVLRRYTLGRSAGDTAFRLVHGEGDGLSGLVVDVYGDHLVAEFPLESEAAQRERVLDRLAALGFAGIYLKLRPRQSNTLVDTRRDDLAPREPVRGVAAPEALGVLEGGIPYEVRLGDGLSTGIFLDQRENRARVRALAGGLRVANLFAYTCAFSVAAATGGAKATASVDASMVALERGRANLQRAGLLSDAHTFHAEDAFAWLGRAARRGQKFDLVILDPPSYSKTRTRRFVAADDYPELLANALAVLDRGGRVLACTNHRGILRGKFRKLLAKGAEMAGREVWQMKDLPLPREFPVAAGGEPHMKSVLLTVA</sequence>
<feature type="domain" description="Pseudouridine synthase RsuA/RluA-like" evidence="4">
    <location>
        <begin position="28"/>
        <end position="166"/>
    </location>
</feature>
<evidence type="ECO:0000256" key="1">
    <source>
        <dbReference type="ARBA" id="ARBA00022603"/>
    </source>
</evidence>
<evidence type="ECO:0000313" key="7">
    <source>
        <dbReference type="Proteomes" id="UP001370348"/>
    </source>
</evidence>
<dbReference type="InterPro" id="IPR006145">
    <property type="entry name" value="PsdUridine_synth_RsuA/RluA"/>
</dbReference>
<proteinExistence type="predicted"/>
<gene>
    <name evidence="6" type="ORF">LZC94_07275</name>
</gene>
<dbReference type="InterPro" id="IPR019614">
    <property type="entry name" value="SAM-dep_methyl-trfase"/>
</dbReference>
<evidence type="ECO:0000259" key="4">
    <source>
        <dbReference type="Pfam" id="PF00849"/>
    </source>
</evidence>
<dbReference type="PANTHER" id="PTHR43042">
    <property type="entry name" value="SAM-DEPENDENT METHYLTRANSFERASE"/>
    <property type="match status" value="1"/>
</dbReference>
<reference evidence="6 7" key="1">
    <citation type="submission" date="2021-12" db="EMBL/GenBank/DDBJ databases">
        <title>Discovery of the Pendulisporaceae a myxobacterial family with distinct sporulation behavior and unique specialized metabolism.</title>
        <authorList>
            <person name="Garcia R."/>
            <person name="Popoff A."/>
            <person name="Bader C.D."/>
            <person name="Loehr J."/>
            <person name="Walesch S."/>
            <person name="Walt C."/>
            <person name="Boldt J."/>
            <person name="Bunk B."/>
            <person name="Haeckl F.J.F.P.J."/>
            <person name="Gunesch A.P."/>
            <person name="Birkelbach J."/>
            <person name="Nuebel U."/>
            <person name="Pietschmann T."/>
            <person name="Bach T."/>
            <person name="Mueller R."/>
        </authorList>
    </citation>
    <scope>NUCLEOTIDE SEQUENCE [LARGE SCALE GENOMIC DNA]</scope>
    <source>
        <strain evidence="6 7">MSr11954</strain>
    </source>
</reference>
<evidence type="ECO:0000256" key="3">
    <source>
        <dbReference type="ARBA" id="ARBA00022691"/>
    </source>
</evidence>
<feature type="domain" description="S-adenosylmethionine-dependent methyltransferase" evidence="5">
    <location>
        <begin position="339"/>
        <end position="503"/>
    </location>
</feature>
<protein>
    <submittedName>
        <fullName evidence="6">Class I SAM-dependent methyltransferase</fullName>
        <ecNumber evidence="6">2.1.1.-</ecNumber>
    </submittedName>
</protein>
<accession>A0ABZ2M5J7</accession>
<dbReference type="GO" id="GO:0032259">
    <property type="term" value="P:methylation"/>
    <property type="evidence" value="ECO:0007669"/>
    <property type="project" value="UniProtKB-KW"/>
</dbReference>
<dbReference type="Pfam" id="PF00849">
    <property type="entry name" value="PseudoU_synth_2"/>
    <property type="match status" value="1"/>
</dbReference>
<dbReference type="Pfam" id="PF10672">
    <property type="entry name" value="Methyltrans_SAM"/>
    <property type="match status" value="1"/>
</dbReference>
<organism evidence="6 7">
    <name type="scientific">Pendulispora albinea</name>
    <dbReference type="NCBI Taxonomy" id="2741071"/>
    <lineage>
        <taxon>Bacteria</taxon>
        <taxon>Pseudomonadati</taxon>
        <taxon>Myxococcota</taxon>
        <taxon>Myxococcia</taxon>
        <taxon>Myxococcales</taxon>
        <taxon>Sorangiineae</taxon>
        <taxon>Pendulisporaceae</taxon>
        <taxon>Pendulispora</taxon>
    </lineage>
</organism>
<keyword evidence="2 6" id="KW-0808">Transferase</keyword>
<dbReference type="SUPFAM" id="SSF55120">
    <property type="entry name" value="Pseudouridine synthase"/>
    <property type="match status" value="1"/>
</dbReference>
<dbReference type="Gene3D" id="3.30.2350.10">
    <property type="entry name" value="Pseudouridine synthase"/>
    <property type="match status" value="1"/>
</dbReference>
<dbReference type="CDD" id="cd11572">
    <property type="entry name" value="RlmI_M_like"/>
    <property type="match status" value="1"/>
</dbReference>
<keyword evidence="3" id="KW-0949">S-adenosyl-L-methionine</keyword>
<dbReference type="EMBL" id="CP089984">
    <property type="protein sequence ID" value="WXB17067.1"/>
    <property type="molecule type" value="Genomic_DNA"/>
</dbReference>
<dbReference type="Proteomes" id="UP001370348">
    <property type="component" value="Chromosome"/>
</dbReference>
<name>A0ABZ2M5J7_9BACT</name>
<dbReference type="SUPFAM" id="SSF53335">
    <property type="entry name" value="S-adenosyl-L-methionine-dependent methyltransferases"/>
    <property type="match status" value="1"/>
</dbReference>
<evidence type="ECO:0000256" key="2">
    <source>
        <dbReference type="ARBA" id="ARBA00022679"/>
    </source>
</evidence>
<dbReference type="InterPro" id="IPR029063">
    <property type="entry name" value="SAM-dependent_MTases_sf"/>
</dbReference>